<evidence type="ECO:0000259" key="1">
    <source>
        <dbReference type="PROSITE" id="PS50206"/>
    </source>
</evidence>
<dbReference type="Proteomes" id="UP000199055">
    <property type="component" value="Unassembled WGS sequence"/>
</dbReference>
<dbReference type="EMBL" id="FOET01000007">
    <property type="protein sequence ID" value="SEQ37550.1"/>
    <property type="molecule type" value="Genomic_DNA"/>
</dbReference>
<dbReference type="Pfam" id="PF00581">
    <property type="entry name" value="Rhodanese"/>
    <property type="match status" value="1"/>
</dbReference>
<dbReference type="Gene3D" id="3.40.250.10">
    <property type="entry name" value="Rhodanese-like domain"/>
    <property type="match status" value="1"/>
</dbReference>
<organism evidence="2 3">
    <name type="scientific">Streptomyces radiopugnans</name>
    <dbReference type="NCBI Taxonomy" id="403935"/>
    <lineage>
        <taxon>Bacteria</taxon>
        <taxon>Bacillati</taxon>
        <taxon>Actinomycetota</taxon>
        <taxon>Actinomycetes</taxon>
        <taxon>Kitasatosporales</taxon>
        <taxon>Streptomycetaceae</taxon>
        <taxon>Streptomyces</taxon>
    </lineage>
</organism>
<dbReference type="PROSITE" id="PS50206">
    <property type="entry name" value="RHODANESE_3"/>
    <property type="match status" value="1"/>
</dbReference>
<dbReference type="SUPFAM" id="SSF52821">
    <property type="entry name" value="Rhodanese/Cell cycle control phosphatase"/>
    <property type="match status" value="1"/>
</dbReference>
<keyword evidence="2" id="KW-0808">Transferase</keyword>
<dbReference type="RefSeq" id="WP_093659628.1">
    <property type="nucleotide sequence ID" value="NZ_FOET01000007.1"/>
</dbReference>
<dbReference type="CDD" id="cd00158">
    <property type="entry name" value="RHOD"/>
    <property type="match status" value="1"/>
</dbReference>
<dbReference type="SMART" id="SM00450">
    <property type="entry name" value="RHOD"/>
    <property type="match status" value="1"/>
</dbReference>
<protein>
    <submittedName>
        <fullName evidence="2">Rhodanese-related sulfurtransferase</fullName>
    </submittedName>
</protein>
<evidence type="ECO:0000313" key="3">
    <source>
        <dbReference type="Proteomes" id="UP000199055"/>
    </source>
</evidence>
<dbReference type="InterPro" id="IPR001763">
    <property type="entry name" value="Rhodanese-like_dom"/>
</dbReference>
<dbReference type="GO" id="GO:0016740">
    <property type="term" value="F:transferase activity"/>
    <property type="evidence" value="ECO:0007669"/>
    <property type="project" value="UniProtKB-KW"/>
</dbReference>
<accession>A0A1H9FHX8</accession>
<dbReference type="STRING" id="403935.SAMN05216481_10722"/>
<name>A0A1H9FHX8_9ACTN</name>
<dbReference type="PANTHER" id="PTHR43031">
    <property type="entry name" value="FAD-DEPENDENT OXIDOREDUCTASE"/>
    <property type="match status" value="1"/>
</dbReference>
<sequence>MSLFRHGPGRVDPAEADRRTAEGDAVLLDVREDAEWNAGHAPHAVHLPLSRLVEGAALPGHLEGRAVVAVCRSGNRSQKAARLLAACGVDAVDVTGGMAAWEREGLPVRDGRGRPGTVA</sequence>
<dbReference type="InterPro" id="IPR036873">
    <property type="entry name" value="Rhodanese-like_dom_sf"/>
</dbReference>
<feature type="domain" description="Rhodanese" evidence="1">
    <location>
        <begin position="21"/>
        <end position="110"/>
    </location>
</feature>
<dbReference type="PANTHER" id="PTHR43031:SF1">
    <property type="entry name" value="PYRIDINE NUCLEOTIDE-DISULPHIDE OXIDOREDUCTASE"/>
    <property type="match status" value="1"/>
</dbReference>
<evidence type="ECO:0000313" key="2">
    <source>
        <dbReference type="EMBL" id="SEQ37550.1"/>
    </source>
</evidence>
<dbReference type="AlphaFoldDB" id="A0A1H9FHX8"/>
<gene>
    <name evidence="2" type="ORF">SAMN05216481_10722</name>
</gene>
<reference evidence="2 3" key="1">
    <citation type="submission" date="2016-10" db="EMBL/GenBank/DDBJ databases">
        <authorList>
            <person name="de Groot N.N."/>
        </authorList>
    </citation>
    <scope>NUCLEOTIDE SEQUENCE [LARGE SCALE GENOMIC DNA]</scope>
    <source>
        <strain evidence="2 3">CGMCC 4.3519</strain>
    </source>
</reference>
<proteinExistence type="predicted"/>
<dbReference type="InterPro" id="IPR050229">
    <property type="entry name" value="GlpE_sulfurtransferase"/>
</dbReference>
<keyword evidence="3" id="KW-1185">Reference proteome</keyword>